<dbReference type="Gene3D" id="2.40.160.20">
    <property type="match status" value="1"/>
</dbReference>
<accession>A0A549T1X1</accession>
<sequence length="284" mass="29872">MRNTLIGALAVLLAAGAAHAADLGRQPAIDPMLLNAPEVTVQEAASGWYLRGDAGYAFQDMKGADFFQGGSSAGKADFTRAELKDNFLLGAGVGYQVNNFLRTDLTFDYTFRSRFDGSTSGGGAASGACVTNCTSQDIAHMKAYSLLANAYVDLGTYGSITPYVGGGIGGTYVNWSKLSNTSCETGNPSNCDATVEHGGKGSWRFTYALMAGATVDVTCNLKADIGYRYRHVQGGDMFGYASNGGPGYDKGFDVHEARIGARYLFGGCPQPSVAEDEPAPLVYK</sequence>
<protein>
    <submittedName>
        <fullName evidence="4">Porin family protein</fullName>
    </submittedName>
</protein>
<dbReference type="InterPro" id="IPR011250">
    <property type="entry name" value="OMP/PagP_B-barrel"/>
</dbReference>
<feature type="chain" id="PRO_5022173766" evidence="2">
    <location>
        <begin position="21"/>
        <end position="284"/>
    </location>
</feature>
<dbReference type="Pfam" id="PF13505">
    <property type="entry name" value="OMP_b-brl"/>
    <property type="match status" value="1"/>
</dbReference>
<dbReference type="InterPro" id="IPR027385">
    <property type="entry name" value="Beta-barrel_OMP"/>
</dbReference>
<gene>
    <name evidence="4" type="ORF">FNA46_19170</name>
</gene>
<keyword evidence="5" id="KW-1185">Reference proteome</keyword>
<evidence type="ECO:0000256" key="2">
    <source>
        <dbReference type="SAM" id="SignalP"/>
    </source>
</evidence>
<dbReference type="SUPFAM" id="SSF56925">
    <property type="entry name" value="OMPA-like"/>
    <property type="match status" value="1"/>
</dbReference>
<dbReference type="RefSeq" id="WP_143126820.1">
    <property type="nucleotide sequence ID" value="NZ_VJMG01000060.1"/>
</dbReference>
<evidence type="ECO:0000313" key="5">
    <source>
        <dbReference type="Proteomes" id="UP000316801"/>
    </source>
</evidence>
<organism evidence="4 5">
    <name type="scientific">Rhizobium straminoryzae</name>
    <dbReference type="NCBI Taxonomy" id="1387186"/>
    <lineage>
        <taxon>Bacteria</taxon>
        <taxon>Pseudomonadati</taxon>
        <taxon>Pseudomonadota</taxon>
        <taxon>Alphaproteobacteria</taxon>
        <taxon>Hyphomicrobiales</taxon>
        <taxon>Rhizobiaceae</taxon>
        <taxon>Rhizobium/Agrobacterium group</taxon>
        <taxon>Rhizobium</taxon>
    </lineage>
</organism>
<evidence type="ECO:0000256" key="1">
    <source>
        <dbReference type="ARBA" id="ARBA00022729"/>
    </source>
</evidence>
<proteinExistence type="predicted"/>
<feature type="signal peptide" evidence="2">
    <location>
        <begin position="1"/>
        <end position="20"/>
    </location>
</feature>
<keyword evidence="1 2" id="KW-0732">Signal</keyword>
<evidence type="ECO:0000313" key="4">
    <source>
        <dbReference type="EMBL" id="TRL35865.1"/>
    </source>
</evidence>
<dbReference type="EMBL" id="VJMG01000060">
    <property type="protein sequence ID" value="TRL35865.1"/>
    <property type="molecule type" value="Genomic_DNA"/>
</dbReference>
<name>A0A549T1X1_9HYPH</name>
<evidence type="ECO:0000259" key="3">
    <source>
        <dbReference type="Pfam" id="PF13505"/>
    </source>
</evidence>
<dbReference type="Proteomes" id="UP000316801">
    <property type="component" value="Unassembled WGS sequence"/>
</dbReference>
<dbReference type="AlphaFoldDB" id="A0A549T1X1"/>
<comment type="caution">
    <text evidence="4">The sequence shown here is derived from an EMBL/GenBank/DDBJ whole genome shotgun (WGS) entry which is preliminary data.</text>
</comment>
<reference evidence="4 5" key="1">
    <citation type="submission" date="2019-07" db="EMBL/GenBank/DDBJ databases">
        <title>Ln-dependent methylotrophs.</title>
        <authorList>
            <person name="Tani A."/>
        </authorList>
    </citation>
    <scope>NUCLEOTIDE SEQUENCE [LARGE SCALE GENOMIC DNA]</scope>
    <source>
        <strain evidence="4 5">SM12</strain>
    </source>
</reference>
<feature type="domain" description="Outer membrane protein beta-barrel" evidence="3">
    <location>
        <begin position="9"/>
        <end position="265"/>
    </location>
</feature>